<reference evidence="7" key="1">
    <citation type="submission" date="2020-08" db="EMBL/GenBank/DDBJ databases">
        <title>Plant Genome Project.</title>
        <authorList>
            <person name="Zhang R.-G."/>
        </authorList>
    </citation>
    <scope>NUCLEOTIDE SEQUENCE</scope>
    <source>
        <strain evidence="7">WSP0</strain>
        <tissue evidence="7">Leaf</tissue>
    </source>
</reference>
<dbReference type="InterPro" id="IPR044820">
    <property type="entry name" value="AGD14-like"/>
</dbReference>
<dbReference type="Gene3D" id="1.10.220.150">
    <property type="entry name" value="Arf GTPase activating protein"/>
    <property type="match status" value="1"/>
</dbReference>
<dbReference type="SMART" id="SM00105">
    <property type="entry name" value="ArfGap"/>
    <property type="match status" value="1"/>
</dbReference>
<dbReference type="PANTHER" id="PTHR46085:SF3">
    <property type="entry name" value="ARF GTPASE ACTIVATING PROTEIN"/>
    <property type="match status" value="1"/>
</dbReference>
<evidence type="ECO:0000313" key="7">
    <source>
        <dbReference type="EMBL" id="KAG5559385.1"/>
    </source>
</evidence>
<dbReference type="Proteomes" id="UP000823749">
    <property type="component" value="Chromosome 3"/>
</dbReference>
<feature type="region of interest" description="Disordered" evidence="5">
    <location>
        <begin position="145"/>
        <end position="377"/>
    </location>
</feature>
<proteinExistence type="predicted"/>
<evidence type="ECO:0000256" key="4">
    <source>
        <dbReference type="PROSITE-ProRule" id="PRU00288"/>
    </source>
</evidence>
<keyword evidence="2 4" id="KW-0863">Zinc-finger</keyword>
<dbReference type="Pfam" id="PF01412">
    <property type="entry name" value="ArfGap"/>
    <property type="match status" value="1"/>
</dbReference>
<dbReference type="FunFam" id="1.10.220.150:FF:000005">
    <property type="entry name" value="Arf-GAP domain and FG repeat-containing protein 1"/>
    <property type="match status" value="1"/>
</dbReference>
<dbReference type="CDD" id="cd08838">
    <property type="entry name" value="ArfGap_AGFG"/>
    <property type="match status" value="1"/>
</dbReference>
<name>A0AAV6L405_9ERIC</name>
<protein>
    <recommendedName>
        <fullName evidence="6">Arf-GAP domain-containing protein</fullName>
    </recommendedName>
</protein>
<evidence type="ECO:0000256" key="5">
    <source>
        <dbReference type="SAM" id="MobiDB-lite"/>
    </source>
</evidence>
<dbReference type="EMBL" id="JACTNZ010000003">
    <property type="protein sequence ID" value="KAG5559385.1"/>
    <property type="molecule type" value="Genomic_DNA"/>
</dbReference>
<organism evidence="7 8">
    <name type="scientific">Rhododendron griersonianum</name>
    <dbReference type="NCBI Taxonomy" id="479676"/>
    <lineage>
        <taxon>Eukaryota</taxon>
        <taxon>Viridiplantae</taxon>
        <taxon>Streptophyta</taxon>
        <taxon>Embryophyta</taxon>
        <taxon>Tracheophyta</taxon>
        <taxon>Spermatophyta</taxon>
        <taxon>Magnoliopsida</taxon>
        <taxon>eudicotyledons</taxon>
        <taxon>Gunneridae</taxon>
        <taxon>Pentapetalae</taxon>
        <taxon>asterids</taxon>
        <taxon>Ericales</taxon>
        <taxon>Ericaceae</taxon>
        <taxon>Ericoideae</taxon>
        <taxon>Rhodoreae</taxon>
        <taxon>Rhododendron</taxon>
    </lineage>
</organism>
<keyword evidence="3" id="KW-0862">Zinc</keyword>
<dbReference type="PRINTS" id="PR00405">
    <property type="entry name" value="REVINTRACTNG"/>
</dbReference>
<dbReference type="AlphaFoldDB" id="A0AAV6L405"/>
<feature type="region of interest" description="Disordered" evidence="5">
    <location>
        <begin position="490"/>
        <end position="552"/>
    </location>
</feature>
<evidence type="ECO:0000256" key="2">
    <source>
        <dbReference type="ARBA" id="ARBA00022771"/>
    </source>
</evidence>
<dbReference type="GO" id="GO:0008270">
    <property type="term" value="F:zinc ion binding"/>
    <property type="evidence" value="ECO:0007669"/>
    <property type="project" value="UniProtKB-KW"/>
</dbReference>
<feature type="compositionally biased region" description="Polar residues" evidence="5">
    <location>
        <begin position="490"/>
        <end position="535"/>
    </location>
</feature>
<evidence type="ECO:0000256" key="1">
    <source>
        <dbReference type="ARBA" id="ARBA00022723"/>
    </source>
</evidence>
<gene>
    <name evidence="7" type="ORF">RHGRI_009054</name>
</gene>
<accession>A0AAV6L405</accession>
<dbReference type="PROSITE" id="PS50115">
    <property type="entry name" value="ARFGAP"/>
    <property type="match status" value="1"/>
</dbReference>
<dbReference type="InterPro" id="IPR037278">
    <property type="entry name" value="ARFGAP/RecO"/>
</dbReference>
<dbReference type="GO" id="GO:0005096">
    <property type="term" value="F:GTPase activator activity"/>
    <property type="evidence" value="ECO:0007669"/>
    <property type="project" value="InterPro"/>
</dbReference>
<feature type="compositionally biased region" description="Basic and acidic residues" evidence="5">
    <location>
        <begin position="182"/>
        <end position="211"/>
    </location>
</feature>
<evidence type="ECO:0000313" key="8">
    <source>
        <dbReference type="Proteomes" id="UP000823749"/>
    </source>
</evidence>
<feature type="compositionally biased region" description="Low complexity" evidence="5">
    <location>
        <begin position="297"/>
        <end position="311"/>
    </location>
</feature>
<dbReference type="SUPFAM" id="SSF57863">
    <property type="entry name" value="ArfGap/RecO-like zinc finger"/>
    <property type="match status" value="1"/>
</dbReference>
<dbReference type="InterPro" id="IPR001164">
    <property type="entry name" value="ArfGAP_dom"/>
</dbReference>
<evidence type="ECO:0000256" key="3">
    <source>
        <dbReference type="ARBA" id="ARBA00022833"/>
    </source>
</evidence>
<evidence type="ECO:0000259" key="6">
    <source>
        <dbReference type="PROSITE" id="PS50115"/>
    </source>
</evidence>
<feature type="compositionally biased region" description="Low complexity" evidence="5">
    <location>
        <begin position="341"/>
        <end position="357"/>
    </location>
</feature>
<feature type="compositionally biased region" description="Basic and acidic residues" evidence="5">
    <location>
        <begin position="218"/>
        <end position="256"/>
    </location>
</feature>
<keyword evidence="8" id="KW-1185">Reference proteome</keyword>
<dbReference type="InterPro" id="IPR038508">
    <property type="entry name" value="ArfGAP_dom_sf"/>
</dbReference>
<keyword evidence="1" id="KW-0479">Metal-binding</keyword>
<sequence length="742" mass="79522">MANRVKEDEKNERIIRNLLKLADNRRCINCNSLGPQYVCTNFWTFVCTNCSGIHREFTHRVKSVSMAKFSSQEVTALQEGGNARAKEIYFKECDPQRHYVTDASNVERLRDFIKHVYVDRRYTGEKSFDKPPKVKMVKILGETEDSYESRRTDTYQGGPRSPPYEDTNERRYSDQPSPGGSSDEKNYRKGNEERKSPGCDQESRQYGDSRRSPAHTKVVNDWRREDRFGNARRSDDGRISDGSYKLEGRSPDRQKDLQSSSPPIVRPVREILGENVSPLRIIEPPKANGGRATDGTASTQRSASSSSLASSNGNPAELRREYSGTLIDFDAVPEPPTSEIQQTQPAAVAQSVAQPTTSSNADNWASFDSPPEVKVPQAPANANSLESVLSQLSVSAFVPAQTAGIFGSGGFPTTAPFASMSALPSASNSPGAAVPVNNSTNLPPVGAPVASPVGQVSMSPFVIGAPGSTSVLPSNAVNSFVQVPVQHSLFPSSSSQPTAQPFNPPVSGSSRNQPWNLSPVSDIQVPSSTAQTSLAPSKPAPEVTSKAMEVKPSGRKALPEDLFAATYPSYAMVPGWQTRPPYGLGFNMQYNTAMPMPTYPQLSKSINPFDVPNEISPVQALMFPSVASLQGALPNAAAPAGLFHSSNLGTPSPSLMPSLSSYPSAMPTHAPTSFSSAVPPPSNMASGICAYVGQQVPSSFPPRKQGQGVVGFSNDAATFGSSFPNQQLGGMYSAPAVGNPFG</sequence>
<feature type="domain" description="Arf-GAP" evidence="6">
    <location>
        <begin position="12"/>
        <end position="130"/>
    </location>
</feature>
<comment type="caution">
    <text evidence="7">The sequence shown here is derived from an EMBL/GenBank/DDBJ whole genome shotgun (WGS) entry which is preliminary data.</text>
</comment>
<dbReference type="PANTHER" id="PTHR46085">
    <property type="entry name" value="ARFGAP/RECO-RELATED"/>
    <property type="match status" value="1"/>
</dbReference>